<reference evidence="7 8" key="1">
    <citation type="journal article" date="2014" name="Genome Biol. Evol.">
        <title>The genome of the myxosporean Thelohanellus kitauei shows adaptations to nutrient acquisition within its fish host.</title>
        <authorList>
            <person name="Yang Y."/>
            <person name="Xiong J."/>
            <person name="Zhou Z."/>
            <person name="Huo F."/>
            <person name="Miao W."/>
            <person name="Ran C."/>
            <person name="Liu Y."/>
            <person name="Zhang J."/>
            <person name="Feng J."/>
            <person name="Wang M."/>
            <person name="Wang M."/>
            <person name="Wang L."/>
            <person name="Yao B."/>
        </authorList>
    </citation>
    <scope>NUCLEOTIDE SEQUENCE [LARGE SCALE GENOMIC DNA]</scope>
    <source>
        <strain evidence="7">Wuqing</strain>
    </source>
</reference>
<dbReference type="PANTHER" id="PTHR47160">
    <property type="entry name" value="PUTATIVE-RELATED"/>
    <property type="match status" value="1"/>
</dbReference>
<feature type="domain" description="MULE transposase" evidence="6">
    <location>
        <begin position="182"/>
        <end position="273"/>
    </location>
</feature>
<dbReference type="EMBL" id="JWZT01000510">
    <property type="protein sequence ID" value="KII74199.1"/>
    <property type="molecule type" value="Genomic_DNA"/>
</dbReference>
<name>A0A0C2J8U0_THEKT</name>
<accession>A0A0C2J8U0</accession>
<dbReference type="OMA" id="HTYISES"/>
<dbReference type="Proteomes" id="UP000031668">
    <property type="component" value="Unassembled WGS sequence"/>
</dbReference>
<dbReference type="GO" id="GO:0008270">
    <property type="term" value="F:zinc ion binding"/>
    <property type="evidence" value="ECO:0007669"/>
    <property type="project" value="UniProtKB-KW"/>
</dbReference>
<feature type="domain" description="FLYWCH-type" evidence="5">
    <location>
        <begin position="4"/>
        <end position="60"/>
    </location>
</feature>
<evidence type="ECO:0000259" key="5">
    <source>
        <dbReference type="Pfam" id="PF04500"/>
    </source>
</evidence>
<feature type="region of interest" description="Disordered" evidence="4">
    <location>
        <begin position="49"/>
        <end position="69"/>
    </location>
</feature>
<comment type="caution">
    <text evidence="7">The sequence shown here is derived from an EMBL/GenBank/DDBJ whole genome shotgun (WGS) entry which is preliminary data.</text>
</comment>
<feature type="compositionally biased region" description="Basic and acidic residues" evidence="4">
    <location>
        <begin position="56"/>
        <end position="69"/>
    </location>
</feature>
<evidence type="ECO:0000256" key="4">
    <source>
        <dbReference type="SAM" id="MobiDB-lite"/>
    </source>
</evidence>
<evidence type="ECO:0000313" key="8">
    <source>
        <dbReference type="Proteomes" id="UP000031668"/>
    </source>
</evidence>
<keyword evidence="1" id="KW-0479">Metal-binding</keyword>
<dbReference type="OrthoDB" id="10051448at2759"/>
<organism evidence="7 8">
    <name type="scientific">Thelohanellus kitauei</name>
    <name type="common">Myxosporean</name>
    <dbReference type="NCBI Taxonomy" id="669202"/>
    <lineage>
        <taxon>Eukaryota</taxon>
        <taxon>Metazoa</taxon>
        <taxon>Cnidaria</taxon>
        <taxon>Myxozoa</taxon>
        <taxon>Myxosporea</taxon>
        <taxon>Bivalvulida</taxon>
        <taxon>Platysporina</taxon>
        <taxon>Myxobolidae</taxon>
        <taxon>Thelohanellus</taxon>
    </lineage>
</organism>
<dbReference type="AlphaFoldDB" id="A0A0C2J8U0"/>
<dbReference type="Pfam" id="PF04500">
    <property type="entry name" value="FLYWCH"/>
    <property type="match status" value="1"/>
</dbReference>
<dbReference type="InterPro" id="IPR007588">
    <property type="entry name" value="Znf_FLYWCH"/>
</dbReference>
<dbReference type="Gene3D" id="2.20.25.240">
    <property type="match status" value="1"/>
</dbReference>
<evidence type="ECO:0000256" key="1">
    <source>
        <dbReference type="ARBA" id="ARBA00022723"/>
    </source>
</evidence>
<evidence type="ECO:0000256" key="3">
    <source>
        <dbReference type="ARBA" id="ARBA00022833"/>
    </source>
</evidence>
<keyword evidence="2" id="KW-0863">Zinc-finger</keyword>
<evidence type="ECO:0008006" key="9">
    <source>
        <dbReference type="Google" id="ProtNLM"/>
    </source>
</evidence>
<evidence type="ECO:0000313" key="7">
    <source>
        <dbReference type="EMBL" id="KII74199.1"/>
    </source>
</evidence>
<keyword evidence="8" id="KW-1185">Reference proteome</keyword>
<dbReference type="PANTHER" id="PTHR47160:SF10">
    <property type="entry name" value="MULE TRANSPOSASE DOMAIN-CONTAINING PROTEIN"/>
    <property type="match status" value="1"/>
</dbReference>
<dbReference type="InterPro" id="IPR018289">
    <property type="entry name" value="MULE_transposase_dom"/>
</dbReference>
<keyword evidence="3" id="KW-0862">Zinc</keyword>
<evidence type="ECO:0000256" key="2">
    <source>
        <dbReference type="ARBA" id="ARBA00022771"/>
    </source>
</evidence>
<proteinExistence type="predicted"/>
<sequence length="460" mass="53057">MDIIKSQKGKEQILCGGFRYRRDKLNQDGSSLWRCVKSECLGRLKKKTDGTVQITSEHEHAPDTAKNESEKIKADIRERAKYGVEKPRQIIVNSSVGVTLEAANFLPSYIASQRTIERKRKRPDVNNSRPNTVQEIILPEELKLTTRSQNFLLWDSGNEDTNRMFMFGTSNNLQLLENNPHWFMDGTFKIAPEIFLQVFTIHALVNNRVIPLIYVLMGKKTQADYERVFERVVELRPSLSPMSIMVDFEKGCMNALLNAFPNSTVHGCLFHLGQSLWRRIQREGLTNSYRDDENVKLYSKMLIALSFIPPEDVGTAFDELSESRPANLHNLYNYWEDTYIGRMRRNRRDDPLFPISMWNMRGRVADGLPRTNNSVEGWHNAFQSSVGCHHPTIYKLIENFRLEQDLAEQTISRISSGINTQPASKSKYIQLSRRLAAILPTYEGRDLIEYLRAVSHNINI</sequence>
<dbReference type="Pfam" id="PF10551">
    <property type="entry name" value="MULE"/>
    <property type="match status" value="1"/>
</dbReference>
<gene>
    <name evidence="7" type="ORF">RF11_00573</name>
</gene>
<evidence type="ECO:0000259" key="6">
    <source>
        <dbReference type="Pfam" id="PF10551"/>
    </source>
</evidence>
<protein>
    <recommendedName>
        <fullName evidence="9">MULE transposase domain-containing protein</fullName>
    </recommendedName>
</protein>